<evidence type="ECO:0000256" key="5">
    <source>
        <dbReference type="ARBA" id="ARBA00022763"/>
    </source>
</evidence>
<dbReference type="Ensembl" id="ENSXETT00000109470">
    <property type="protein sequence ID" value="ENSXETP00000108134"/>
    <property type="gene ID" value="ENSXETG00000042181"/>
</dbReference>
<evidence type="ECO:0000256" key="3">
    <source>
        <dbReference type="ARBA" id="ARBA00012115"/>
    </source>
</evidence>
<dbReference type="CDD" id="cd09076">
    <property type="entry name" value="L1-EN"/>
    <property type="match status" value="1"/>
</dbReference>
<protein>
    <recommendedName>
        <fullName evidence="3">exodeoxyribonuclease III</fullName>
        <ecNumber evidence="3">3.1.11.2</ecNumber>
    </recommendedName>
</protein>
<evidence type="ECO:0000259" key="12">
    <source>
        <dbReference type="Pfam" id="PF03372"/>
    </source>
</evidence>
<feature type="active site" evidence="9">
    <location>
        <position position="117"/>
    </location>
</feature>
<feature type="binding site" evidence="10">
    <location>
        <position position="44"/>
    </location>
    <ligand>
        <name>Mg(2+)</name>
        <dbReference type="ChEBI" id="CHEBI:18420"/>
        <label>1</label>
    </ligand>
</feature>
<name>A0A803JJM6_XENTR</name>
<comment type="cofactor">
    <cofactor evidence="10">
        <name>Mg(2+)</name>
        <dbReference type="ChEBI" id="CHEBI:18420"/>
    </cofactor>
    <cofactor evidence="10">
        <name>Mn(2+)</name>
        <dbReference type="ChEBI" id="CHEBI:29035"/>
    </cofactor>
    <text evidence="10">Probably binds two magnesium or manganese ions per subunit.</text>
</comment>
<dbReference type="GeneTree" id="ENSGT00950000183016"/>
<feature type="active site" description="Proton acceptor" evidence="9">
    <location>
        <position position="235"/>
    </location>
</feature>
<dbReference type="GO" id="GO:0008311">
    <property type="term" value="F:double-stranded DNA 3'-5' DNA exonuclease activity"/>
    <property type="evidence" value="ECO:0007669"/>
    <property type="project" value="UniProtKB-EC"/>
</dbReference>
<feature type="domain" description="Endonuclease/exonuclease/phosphatase" evidence="12">
    <location>
        <begin position="13"/>
        <end position="235"/>
    </location>
</feature>
<dbReference type="GO" id="GO:0046872">
    <property type="term" value="F:metal ion binding"/>
    <property type="evidence" value="ECO:0007669"/>
    <property type="project" value="UniProtKB-KW"/>
</dbReference>
<feature type="site" description="Important for catalytic activity" evidence="11">
    <location>
        <position position="210"/>
    </location>
</feature>
<dbReference type="InParanoid" id="A0A803JJM6"/>
<dbReference type="SUPFAM" id="SSF56219">
    <property type="entry name" value="DNase I-like"/>
    <property type="match status" value="1"/>
</dbReference>
<keyword evidence="10" id="KW-0464">Manganese</keyword>
<evidence type="ECO:0000256" key="10">
    <source>
        <dbReference type="PIRSR" id="PIRSR604808-2"/>
    </source>
</evidence>
<feature type="binding site" evidence="10">
    <location>
        <position position="149"/>
    </location>
    <ligand>
        <name>Mg(2+)</name>
        <dbReference type="ChEBI" id="CHEBI:18420"/>
        <label>1</label>
    </ligand>
</feature>
<keyword evidence="8" id="KW-0234">DNA repair</keyword>
<evidence type="ECO:0000256" key="8">
    <source>
        <dbReference type="ARBA" id="ARBA00023204"/>
    </source>
</evidence>
<dbReference type="InterPro" id="IPR004808">
    <property type="entry name" value="AP_endonuc_1"/>
</dbReference>
<dbReference type="InterPro" id="IPR005135">
    <property type="entry name" value="Endo/exonuclease/phosphatase"/>
</dbReference>
<accession>A0A803JJM6</accession>
<evidence type="ECO:0000256" key="9">
    <source>
        <dbReference type="PIRSR" id="PIRSR604808-1"/>
    </source>
</evidence>
<feature type="binding site" evidence="10">
    <location>
        <position position="235"/>
    </location>
    <ligand>
        <name>Mg(2+)</name>
        <dbReference type="ChEBI" id="CHEBI:18420"/>
        <label>1</label>
    </ligand>
</feature>
<keyword evidence="5" id="KW-0227">DNA damage</keyword>
<evidence type="ECO:0000256" key="1">
    <source>
        <dbReference type="ARBA" id="ARBA00000493"/>
    </source>
</evidence>
<evidence type="ECO:0000313" key="13">
    <source>
        <dbReference type="Ensembl" id="ENSXETP00000108134"/>
    </source>
</evidence>
<organism evidence="13">
    <name type="scientific">Xenopus tropicalis</name>
    <name type="common">Western clawed frog</name>
    <name type="synonym">Silurana tropicalis</name>
    <dbReference type="NCBI Taxonomy" id="8364"/>
    <lineage>
        <taxon>Eukaryota</taxon>
        <taxon>Metazoa</taxon>
        <taxon>Chordata</taxon>
        <taxon>Craniata</taxon>
        <taxon>Vertebrata</taxon>
        <taxon>Euteleostomi</taxon>
        <taxon>Amphibia</taxon>
        <taxon>Batrachia</taxon>
        <taxon>Anura</taxon>
        <taxon>Pipoidea</taxon>
        <taxon>Pipidae</taxon>
        <taxon>Xenopodinae</taxon>
        <taxon>Xenopus</taxon>
        <taxon>Silurana</taxon>
    </lineage>
</organism>
<evidence type="ECO:0000256" key="7">
    <source>
        <dbReference type="ARBA" id="ARBA00022842"/>
    </source>
</evidence>
<keyword evidence="4 10" id="KW-0479">Metal-binding</keyword>
<feature type="binding site" evidence="10">
    <location>
        <position position="234"/>
    </location>
    <ligand>
        <name>Mg(2+)</name>
        <dbReference type="ChEBI" id="CHEBI:18420"/>
        <label>1</label>
    </ligand>
</feature>
<feature type="site" description="Transition state stabilizer" evidence="11">
    <location>
        <position position="149"/>
    </location>
</feature>
<comment type="catalytic activity">
    <reaction evidence="1">
        <text>Exonucleolytic cleavage in the 3'- to 5'-direction to yield nucleoside 5'-phosphates.</text>
        <dbReference type="EC" id="3.1.11.2"/>
    </reaction>
</comment>
<feature type="binding site" evidence="10">
    <location>
        <position position="15"/>
    </location>
    <ligand>
        <name>Mg(2+)</name>
        <dbReference type="ChEBI" id="CHEBI:18420"/>
        <label>1</label>
    </ligand>
</feature>
<proteinExistence type="inferred from homology"/>
<dbReference type="GO" id="GO:0006281">
    <property type="term" value="P:DNA repair"/>
    <property type="evidence" value="ECO:0007669"/>
    <property type="project" value="UniProtKB-KW"/>
</dbReference>
<keyword evidence="6" id="KW-0378">Hydrolase</keyword>
<feature type="site" description="Interaction with DNA substrate" evidence="11">
    <location>
        <position position="235"/>
    </location>
</feature>
<dbReference type="Pfam" id="PF03372">
    <property type="entry name" value="Exo_endo_phos"/>
    <property type="match status" value="1"/>
</dbReference>
<evidence type="ECO:0000256" key="2">
    <source>
        <dbReference type="ARBA" id="ARBA00007092"/>
    </source>
</evidence>
<dbReference type="PANTHER" id="PTHR22748:SF26">
    <property type="entry name" value="ENDONUCLEASE_EXONUCLEASE_PHOSPHATASE DOMAIN-CONTAINING PROTEIN"/>
    <property type="match status" value="1"/>
</dbReference>
<evidence type="ECO:0000256" key="11">
    <source>
        <dbReference type="PIRSR" id="PIRSR604808-3"/>
    </source>
</evidence>
<evidence type="ECO:0000256" key="4">
    <source>
        <dbReference type="ARBA" id="ARBA00022723"/>
    </source>
</evidence>
<keyword evidence="7 10" id="KW-0460">Magnesium</keyword>
<dbReference type="AlphaFoldDB" id="A0A803JJM6"/>
<sequence>MANNNSIDCTFFSYNVNGINEPVKRSLIFNECRRAKSKIVMLQESHFKVNHTPYINLKNFPHVFFSNNPTKKATGVITMLHRDLPYTHKETLTDKEGRFLIVKGKLAELKCTIANVYVPNQGQIIFLRQFLEILENFAEGLIILGGDFNLTLNPLIDTSSLRTNISYRGLKEIKKLLAEQRLIDIWRTKNPKKRDFTHFSKTNNVYSRIDYIFISQQWAHLFNKTFIGNSSVSDHSPVLTSFTIPHTFKPEYTWKFNDLLLHREQIKKQIQTLIIDTLQNNDTPEISPSTNWETLKCVVRGLLISLASKLKREREKEITLLVEEISKLEQTHKETLARNISLTLESKRMQLKALLEQKIYKAYMRSKQRSYELGDKCNKHFTRIIKKMQPQTYISSIKDQNNIVHYDTRGIAEVFQKYYQNTRK</sequence>
<evidence type="ECO:0000256" key="6">
    <source>
        <dbReference type="ARBA" id="ARBA00022801"/>
    </source>
</evidence>
<dbReference type="EC" id="3.1.11.2" evidence="3"/>
<dbReference type="Gene3D" id="3.60.10.10">
    <property type="entry name" value="Endonuclease/exonuclease/phosphatase"/>
    <property type="match status" value="1"/>
</dbReference>
<dbReference type="InterPro" id="IPR036691">
    <property type="entry name" value="Endo/exonu/phosph_ase_sf"/>
</dbReference>
<reference evidence="13" key="2">
    <citation type="submission" date="2021-03" db="UniProtKB">
        <authorList>
            <consortium name="Ensembl"/>
        </authorList>
    </citation>
    <scope>IDENTIFICATION</scope>
</reference>
<feature type="binding site" evidence="10">
    <location>
        <position position="147"/>
    </location>
    <ligand>
        <name>Mg(2+)</name>
        <dbReference type="ChEBI" id="CHEBI:18420"/>
        <label>1</label>
    </ligand>
</feature>
<feature type="active site" description="Proton donor/acceptor" evidence="9">
    <location>
        <position position="147"/>
    </location>
</feature>
<reference evidence="13" key="1">
    <citation type="journal article" date="2010" name="Science">
        <title>The genome of the Western clawed frog Xenopus tropicalis.</title>
        <authorList>
            <person name="Hellsten U."/>
            <person name="Harland R.M."/>
            <person name="Gilchrist M.J."/>
            <person name="Hendrix D."/>
            <person name="Jurka J."/>
            <person name="Kapitonov V."/>
            <person name="Ovcharenko I."/>
            <person name="Putnam N.H."/>
            <person name="Shu S."/>
            <person name="Taher L."/>
            <person name="Blitz I.L."/>
            <person name="Blumberg B."/>
            <person name="Dichmann D.S."/>
            <person name="Dubchak I."/>
            <person name="Amaya E."/>
            <person name="Detter J.C."/>
            <person name="Fletcher R."/>
            <person name="Gerhard D.S."/>
            <person name="Goodstein D."/>
            <person name="Graves T."/>
            <person name="Grigoriev I.V."/>
            <person name="Grimwood J."/>
            <person name="Kawashima T."/>
            <person name="Lindquist E."/>
            <person name="Lucas S.M."/>
            <person name="Mead P.E."/>
            <person name="Mitros T."/>
            <person name="Ogino H."/>
            <person name="Ohta Y."/>
            <person name="Poliakov A.V."/>
            <person name="Pollet N."/>
            <person name="Robert J."/>
            <person name="Salamov A."/>
            <person name="Sater A.K."/>
            <person name="Schmutz J."/>
            <person name="Terry A."/>
            <person name="Vize P.D."/>
            <person name="Warren W.C."/>
            <person name="Wells D."/>
            <person name="Wills A."/>
            <person name="Wilson R.K."/>
            <person name="Zimmerman L.B."/>
            <person name="Zorn A.M."/>
            <person name="Grainger R."/>
            <person name="Grammer T."/>
            <person name="Khokha M.K."/>
            <person name="Richardson P.M."/>
            <person name="Rokhsar D.S."/>
        </authorList>
    </citation>
    <scope>NUCLEOTIDE SEQUENCE [LARGE SCALE GENOMIC DNA]</scope>
    <source>
        <strain evidence="13">Nigerian</strain>
    </source>
</reference>
<dbReference type="PANTHER" id="PTHR22748">
    <property type="entry name" value="AP ENDONUCLEASE"/>
    <property type="match status" value="1"/>
</dbReference>
<comment type="similarity">
    <text evidence="2">Belongs to the DNA repair enzymes AP/ExoA family.</text>
</comment>